<dbReference type="Proteomes" id="UP000825935">
    <property type="component" value="Chromosome 7"/>
</dbReference>
<evidence type="ECO:0000313" key="1">
    <source>
        <dbReference type="EMBL" id="KAH7431997.1"/>
    </source>
</evidence>
<gene>
    <name evidence="1" type="ORF">KP509_07G003500</name>
</gene>
<comment type="caution">
    <text evidence="1">The sequence shown here is derived from an EMBL/GenBank/DDBJ whole genome shotgun (WGS) entry which is preliminary data.</text>
</comment>
<dbReference type="AlphaFoldDB" id="A0A8T2U848"/>
<dbReference type="EMBL" id="CM035412">
    <property type="protein sequence ID" value="KAH7431997.1"/>
    <property type="molecule type" value="Genomic_DNA"/>
</dbReference>
<reference evidence="1" key="1">
    <citation type="submission" date="2021-08" db="EMBL/GenBank/DDBJ databases">
        <title>WGS assembly of Ceratopteris richardii.</title>
        <authorList>
            <person name="Marchant D.B."/>
            <person name="Chen G."/>
            <person name="Jenkins J."/>
            <person name="Shu S."/>
            <person name="Leebens-Mack J."/>
            <person name="Grimwood J."/>
            <person name="Schmutz J."/>
            <person name="Soltis P."/>
            <person name="Soltis D."/>
            <person name="Chen Z.-H."/>
        </authorList>
    </citation>
    <scope>NUCLEOTIDE SEQUENCE</scope>
    <source>
        <strain evidence="1">Whitten #5841</strain>
        <tissue evidence="1">Leaf</tissue>
    </source>
</reference>
<sequence>MIICWLSLLGAVFSRHSTPALIIKSTSARVEPRADQSRCIPMLGGAYNREQPY</sequence>
<protein>
    <submittedName>
        <fullName evidence="1">Uncharacterized protein</fullName>
    </submittedName>
</protein>
<proteinExistence type="predicted"/>
<keyword evidence="2" id="KW-1185">Reference proteome</keyword>
<name>A0A8T2U848_CERRI</name>
<accession>A0A8T2U848</accession>
<organism evidence="1 2">
    <name type="scientific">Ceratopteris richardii</name>
    <name type="common">Triangle waterfern</name>
    <dbReference type="NCBI Taxonomy" id="49495"/>
    <lineage>
        <taxon>Eukaryota</taxon>
        <taxon>Viridiplantae</taxon>
        <taxon>Streptophyta</taxon>
        <taxon>Embryophyta</taxon>
        <taxon>Tracheophyta</taxon>
        <taxon>Polypodiopsida</taxon>
        <taxon>Polypodiidae</taxon>
        <taxon>Polypodiales</taxon>
        <taxon>Pteridineae</taxon>
        <taxon>Pteridaceae</taxon>
        <taxon>Parkerioideae</taxon>
        <taxon>Ceratopteris</taxon>
    </lineage>
</organism>
<evidence type="ECO:0000313" key="2">
    <source>
        <dbReference type="Proteomes" id="UP000825935"/>
    </source>
</evidence>